<dbReference type="Proteomes" id="UP000008524">
    <property type="component" value="Chromosome 3"/>
</dbReference>
<dbReference type="STRING" id="185431.Q57ZE0"/>
<feature type="region of interest" description="Disordered" evidence="4">
    <location>
        <begin position="371"/>
        <end position="412"/>
    </location>
</feature>
<dbReference type="GO" id="GO:0003723">
    <property type="term" value="F:RNA binding"/>
    <property type="evidence" value="ECO:0007669"/>
    <property type="project" value="InterPro"/>
</dbReference>
<dbReference type="CDD" id="cd06089">
    <property type="entry name" value="KOW_RPL26"/>
    <property type="match status" value="1"/>
</dbReference>
<dbReference type="InterPro" id="IPR008991">
    <property type="entry name" value="Translation_prot_SH3-like_sf"/>
</dbReference>
<dbReference type="GeneID" id="3656110"/>
<keyword evidence="3" id="KW-0687">Ribonucleoprotein</keyword>
<accession>Q57ZE0</accession>
<reference evidence="6" key="2">
    <citation type="journal article" date="2005" name="Science">
        <title>Comparative genomics of trypanosomatid parasitic protozoa.</title>
        <authorList>
            <person name="El-Sayed N.M."/>
            <person name="Myler P.J."/>
            <person name="Blandin G."/>
            <person name="Berriman M."/>
            <person name="Crabtree J."/>
            <person name="Aggarwal G."/>
            <person name="Caler E."/>
            <person name="Renauld H."/>
            <person name="Worthey E.A."/>
            <person name="Hertz-Fowler C."/>
            <person name="Ghedin E."/>
            <person name="Peacock C."/>
            <person name="Bartholomeu D.C."/>
            <person name="Haas B.J."/>
            <person name="Tran A.N."/>
            <person name="Wortman J.R."/>
            <person name="Alsmark U.C."/>
            <person name="Angiuoli S."/>
            <person name="Anupama A."/>
            <person name="Badger J."/>
            <person name="Bringaud F."/>
            <person name="Cadag E."/>
            <person name="Carlton J.M."/>
            <person name="Cerqueira G.C."/>
            <person name="Creasy T."/>
            <person name="Delcher A.L."/>
            <person name="Djikeng A."/>
            <person name="Embley T.M."/>
            <person name="Hauser C."/>
            <person name="Ivens A.C."/>
            <person name="Kummerfeld S.K."/>
            <person name="Pereira-Leal J.B."/>
            <person name="Nilsson D."/>
            <person name="Peterson J."/>
            <person name="Salzberg S.L."/>
            <person name="Shallom J."/>
            <person name="Silva J.C."/>
            <person name="Sundaram J."/>
            <person name="Westenberger S."/>
            <person name="White O."/>
            <person name="Melville S.E."/>
            <person name="Donelson J.E."/>
            <person name="Andersson B."/>
            <person name="Stuart K.D."/>
            <person name="Hall N."/>
        </authorList>
    </citation>
    <scope>NUCLEOTIDE SEQUENCE</scope>
    <source>
        <strain evidence="6">927/4 GUTat10.1</strain>
    </source>
</reference>
<dbReference type="GO" id="GO:0005739">
    <property type="term" value="C:mitochondrion"/>
    <property type="evidence" value="ECO:0006056"/>
    <property type="project" value="Others"/>
</dbReference>
<organism evidence="5 7">
    <name type="scientific">Trypanosoma brucei brucei (strain 927/4 GUTat10.1)</name>
    <dbReference type="NCBI Taxonomy" id="185431"/>
    <lineage>
        <taxon>Eukaryota</taxon>
        <taxon>Discoba</taxon>
        <taxon>Euglenozoa</taxon>
        <taxon>Kinetoplastea</taxon>
        <taxon>Metakinetoplastina</taxon>
        <taxon>Trypanosomatida</taxon>
        <taxon>Trypanosomatidae</taxon>
        <taxon>Trypanosoma</taxon>
    </lineage>
</organism>
<comment type="similarity">
    <text evidence="1">Belongs to the universal ribosomal protein uL24 family.</text>
</comment>
<accession>D6XD79</accession>
<dbReference type="AlphaFoldDB" id="Q57ZE0"/>
<dbReference type="FunFam" id="2.30.30.30:FF:000071">
    <property type="entry name" value="Ribosomal protein L24/L26-like protein"/>
    <property type="match status" value="1"/>
</dbReference>
<evidence type="ECO:0000256" key="1">
    <source>
        <dbReference type="ARBA" id="ARBA00010618"/>
    </source>
</evidence>
<dbReference type="KEGG" id="tbr:Tb927.3.1710"/>
<evidence type="ECO:0000256" key="2">
    <source>
        <dbReference type="ARBA" id="ARBA00022980"/>
    </source>
</evidence>
<dbReference type="PaxDb" id="5691-AAZ10206"/>
<dbReference type="InterPro" id="IPR003256">
    <property type="entry name" value="Ribosomal_uL24"/>
</dbReference>
<dbReference type="GO" id="GO:0005762">
    <property type="term" value="C:mitochondrial large ribosomal subunit"/>
    <property type="evidence" value="ECO:0000314"/>
    <property type="project" value="GeneDB"/>
</dbReference>
<name>Q57ZE0_TRYB2</name>
<dbReference type="InterPro" id="IPR041988">
    <property type="entry name" value="Ribosomal_uL24_KOW"/>
</dbReference>
<dbReference type="SUPFAM" id="SSF50104">
    <property type="entry name" value="Translation proteins SH3-like domain"/>
    <property type="match status" value="1"/>
</dbReference>
<evidence type="ECO:0000313" key="6">
    <source>
        <dbReference type="EMBL" id="AAZ10206.1"/>
    </source>
</evidence>
<dbReference type="GO" id="GO:0006412">
    <property type="term" value="P:translation"/>
    <property type="evidence" value="ECO:0000318"/>
    <property type="project" value="GO_Central"/>
</dbReference>
<dbReference type="GO" id="GO:0003735">
    <property type="term" value="F:structural constituent of ribosome"/>
    <property type="evidence" value="ECO:0007669"/>
    <property type="project" value="InterPro"/>
</dbReference>
<dbReference type="OMA" id="ERDFYQD"/>
<keyword evidence="2" id="KW-0689">Ribosomal protein</keyword>
<dbReference type="Gene3D" id="2.30.30.30">
    <property type="match status" value="1"/>
</dbReference>
<dbReference type="eggNOG" id="KOG1708">
    <property type="taxonomic scope" value="Eukaryota"/>
</dbReference>
<dbReference type="RefSeq" id="XP_843765.1">
    <property type="nucleotide sequence ID" value="XM_838672.1"/>
</dbReference>
<feature type="compositionally biased region" description="Basic and acidic residues" evidence="4">
    <location>
        <begin position="372"/>
        <end position="384"/>
    </location>
</feature>
<reference evidence="6" key="5">
    <citation type="submission" date="2005-04" db="EMBL/GenBank/DDBJ databases">
        <title>Sequencing, closure, and annotation of Trypanosoma brucei chromosomes 2 through 8.</title>
        <authorList>
            <person name="Ghedin E."/>
            <person name="Blandin G."/>
            <person name="Bartholomeu D."/>
            <person name="Caler E."/>
            <person name="Haas B."/>
            <person name="Hannick L."/>
            <person name="Shallom J."/>
            <person name="Hou L."/>
            <person name="Djikeng A."/>
            <person name="Feldblyum T."/>
            <person name="Hostetler J."/>
            <person name="Johnson J."/>
            <person name="Jones K."/>
            <person name="Koo H.L."/>
            <person name="Larkin C."/>
            <person name="Pai G."/>
            <person name="Peterson J."/>
            <person name="Khalak H.G."/>
            <person name="Salzberg S."/>
            <person name="Simpson A.J."/>
            <person name="Tallon L."/>
            <person name="Van Aken S."/>
            <person name="Wanless D."/>
            <person name="White O."/>
            <person name="Wortman J."/>
            <person name="Fraser C.M."/>
            <person name="El-Sayed N.M.A."/>
        </authorList>
    </citation>
    <scope>NUCLEOTIDE SEQUENCE</scope>
    <source>
        <strain evidence="6">927/4 GUTat10.1</strain>
    </source>
</reference>
<gene>
    <name evidence="6" type="primary">Tb03.30P12.320</name>
    <name evidence="5" type="ORF">Tb927.3.1710</name>
</gene>
<evidence type="ECO:0000313" key="7">
    <source>
        <dbReference type="Proteomes" id="UP000008524"/>
    </source>
</evidence>
<reference evidence="5" key="1">
    <citation type="submission" date="2002-05" db="EMBL/GenBank/DDBJ databases">
        <authorList>
            <person name="El-Sayed N.M."/>
            <person name="Khalak H."/>
            <person name="Adams M.D."/>
        </authorList>
    </citation>
    <scope>NUCLEOTIDE SEQUENCE</scope>
    <source>
        <strain evidence="5">GUTat10.1</strain>
    </source>
</reference>
<evidence type="ECO:0000256" key="4">
    <source>
        <dbReference type="SAM" id="MobiDB-lite"/>
    </source>
</evidence>
<reference evidence="5" key="4">
    <citation type="submission" date="2005-04" db="EMBL/GenBank/DDBJ databases">
        <title>.</title>
        <authorList>
            <person name="Ghedin E."/>
            <person name="Blandin G."/>
            <person name="Bartholomeu D."/>
            <person name="Caler E."/>
            <person name="Haas B."/>
            <person name="Hannick L."/>
            <person name="Shallom J."/>
            <person name="Hou L."/>
            <person name="Djikeng A."/>
            <person name="Feldblyum T."/>
            <person name="Hostetler J."/>
            <person name="Johnson J."/>
            <person name="Jones K."/>
            <person name="Koo H.L."/>
            <person name="Larkin C."/>
            <person name="Pai G."/>
            <person name="Peterson J."/>
            <person name="Khalak H.G."/>
            <person name="Salzberg S."/>
            <person name="Simpson A.J."/>
            <person name="Tallon L."/>
            <person name="Van Aken S."/>
            <person name="Wanless D."/>
            <person name="White O."/>
            <person name="Wortman J."/>
            <person name="Fraser C.M."/>
            <person name="El-Sayed N.M.A."/>
        </authorList>
    </citation>
    <scope>NUCLEOTIDE SEQUENCE</scope>
    <source>
        <strain evidence="5">GUTat10.1</strain>
    </source>
</reference>
<feature type="compositionally biased region" description="Acidic residues" evidence="4">
    <location>
        <begin position="390"/>
        <end position="406"/>
    </location>
</feature>
<keyword evidence="7" id="KW-1185">Reference proteome</keyword>
<sequence>MCVFSSPFWCLCCNIGSITLVGSRYAGNSVASTIMYARFRTRSKFYFRPARPALAYNVDPNVMRRPKVKRGLLKGTYSDETVDLRDRERLELLESMRHPRERDFYQDHTYHNQWLRRDLEKHQKQQLAARYKYFAPDFEISPWIWYPGDIVEVVSGEGIGQRGTIIAVIKYKNEIVVQNINVQDVVIPASESRPEQIVQREHPISVTRVRHVDPSTNEICNIEMVKVRNKETGEMEEKRMSLESGILMSIPPVNDELEVGDPLKDTPIQDADEATYDREAEQAVLVDKRLEAMEEHFVQSLKHSYEFHEPLRRKNAEDMRQFQTDVIDMACAMLGERLLDTVNASDTSSLPAEWQEAIAMHVEEIEAEMEEVAAKEMAEAKEGVATENEQHDDDLDDDEDELDTSEESVKHV</sequence>
<reference evidence="6 7" key="3">
    <citation type="journal article" date="2005" name="Science">
        <title>The genome of the African trypanosome Trypanosoma brucei.</title>
        <authorList>
            <person name="Berriman M."/>
            <person name="Ghedin E."/>
            <person name="Hertz-Fowler C."/>
            <person name="Blandin G."/>
            <person name="Renauld H."/>
            <person name="Bartholomeu D.C."/>
            <person name="Lennard N.J."/>
            <person name="Caler E."/>
            <person name="Hamlin N.E."/>
            <person name="Haas B."/>
            <person name="Bohme U."/>
            <person name="Hannick L."/>
            <person name="Aslett M.A."/>
            <person name="Shallom J."/>
            <person name="Marcello L."/>
            <person name="Hou L."/>
            <person name="Wickstead B."/>
            <person name="Alsmark U.C."/>
            <person name="Arrowsmith C."/>
            <person name="Atkin R.J."/>
            <person name="Barron A.J."/>
            <person name="Bringaud F."/>
            <person name="Brooks K."/>
            <person name="Carrington M."/>
            <person name="Cherevach I."/>
            <person name="Chillingworth T.J."/>
            <person name="Churcher C."/>
            <person name="Clark L.N."/>
            <person name="Corton C.H."/>
            <person name="Cronin A."/>
            <person name="Davies R.M."/>
            <person name="Doggett J."/>
            <person name="Djikeng A."/>
            <person name="Feldblyum T."/>
            <person name="Field M.C."/>
            <person name="Fraser A."/>
            <person name="Goodhead I."/>
            <person name="Hance Z."/>
            <person name="Harper D."/>
            <person name="Harris B.R."/>
            <person name="Hauser H."/>
            <person name="Hostetler J."/>
            <person name="Ivens A."/>
            <person name="Jagels K."/>
            <person name="Johnson D."/>
            <person name="Johnson J."/>
            <person name="Jones K."/>
            <person name="Kerhornou A.X."/>
            <person name="Koo H."/>
            <person name="Larke N."/>
            <person name="Landfear S."/>
            <person name="Larkin C."/>
            <person name="Leech V."/>
            <person name="Line A."/>
            <person name="Lord A."/>
            <person name="Macleod A."/>
            <person name="Mooney P.J."/>
            <person name="Moule S."/>
            <person name="Martin D.M."/>
            <person name="Morgan G.W."/>
            <person name="Mungall K."/>
            <person name="Norbertczak H."/>
            <person name="Ormond D."/>
            <person name="Pai G."/>
            <person name="Peacock C.S."/>
            <person name="Peterson J."/>
            <person name="Quail M.A."/>
            <person name="Rabbinowitsch E."/>
            <person name="Rajandream M.A."/>
            <person name="Reitter C."/>
            <person name="Salzberg S.L."/>
            <person name="Sanders M."/>
            <person name="Schobel S."/>
            <person name="Sharp S."/>
            <person name="Simmonds M."/>
            <person name="Simpson A.J."/>
            <person name="Tallon L."/>
            <person name="Turner C.M."/>
            <person name="Tait A."/>
            <person name="Tivey A.R."/>
            <person name="Van Aken S."/>
            <person name="Walker D."/>
            <person name="Wanless D."/>
            <person name="Wang S."/>
            <person name="White B."/>
            <person name="White O."/>
            <person name="Whitehead S."/>
            <person name="Woodward J."/>
            <person name="Wortman J."/>
            <person name="Adams M.D."/>
            <person name="Embley T.M."/>
            <person name="Gull K."/>
            <person name="Ullu E."/>
            <person name="Barry J.D."/>
            <person name="Fairlamb A.H."/>
            <person name="Opperdoes F."/>
            <person name="Barrell B.G."/>
            <person name="Donelson J.E."/>
            <person name="Hall N."/>
            <person name="Fraser C.M."/>
            <person name="Melville S.E."/>
            <person name="El-Sayed N.M."/>
        </authorList>
    </citation>
    <scope>NUCLEOTIDE SEQUENCE [LARGE SCALE GENOMIC DNA]</scope>
    <source>
        <strain evidence="6 7">927/4 GUTat10.1</strain>
    </source>
</reference>
<dbReference type="InParanoid" id="Q57ZE0"/>
<evidence type="ECO:0000256" key="3">
    <source>
        <dbReference type="ARBA" id="ARBA00023274"/>
    </source>
</evidence>
<proteinExistence type="inferred from homology"/>
<evidence type="ECO:0008006" key="8">
    <source>
        <dbReference type="Google" id="ProtNLM"/>
    </source>
</evidence>
<dbReference type="EMBL" id="AC105379">
    <property type="protein sequence ID" value="AAX80253.1"/>
    <property type="molecule type" value="Genomic_DNA"/>
</dbReference>
<dbReference type="InterPro" id="IPR014722">
    <property type="entry name" value="Rib_uL2_dom2"/>
</dbReference>
<dbReference type="OrthoDB" id="359154at2759"/>
<protein>
    <recommendedName>
        <fullName evidence="8">KOW domain-containing protein</fullName>
    </recommendedName>
</protein>
<dbReference type="PANTHER" id="PTHR12903">
    <property type="entry name" value="MITOCHONDRIAL RIBOSOMAL PROTEIN L24"/>
    <property type="match status" value="1"/>
</dbReference>
<dbReference type="EMBL" id="CP000066">
    <property type="protein sequence ID" value="AAZ10206.1"/>
    <property type="molecule type" value="Genomic_DNA"/>
</dbReference>
<evidence type="ECO:0000313" key="5">
    <source>
        <dbReference type="EMBL" id="AAX80253.1"/>
    </source>
</evidence>